<dbReference type="RefSeq" id="WP_286650065.1">
    <property type="nucleotide sequence ID" value="NZ_JACAGK010000001.1"/>
</dbReference>
<dbReference type="SUPFAM" id="SSF50249">
    <property type="entry name" value="Nucleic acid-binding proteins"/>
    <property type="match status" value="1"/>
</dbReference>
<dbReference type="Proteomes" id="UP001170954">
    <property type="component" value="Unassembled WGS sequence"/>
</dbReference>
<dbReference type="InterPro" id="IPR002059">
    <property type="entry name" value="CSP_DNA-bd"/>
</dbReference>
<protein>
    <submittedName>
        <fullName evidence="5">Cold shock domain-containing protein</fullName>
    </submittedName>
</protein>
<reference evidence="5" key="2">
    <citation type="journal article" date="2022" name="Sci. Total Environ.">
        <title>Prevalence, transmission, and molecular epidemiology of tet(X)-positive bacteria among humans, animals, and environmental niches in China: An epidemiological, and genomic-based study.</title>
        <authorList>
            <person name="Dong N."/>
            <person name="Zeng Y."/>
            <person name="Cai C."/>
            <person name="Sun C."/>
            <person name="Lu J."/>
            <person name="Liu C."/>
            <person name="Zhou H."/>
            <person name="Sun Q."/>
            <person name="Shu L."/>
            <person name="Wang H."/>
            <person name="Wang Y."/>
            <person name="Wang S."/>
            <person name="Wu C."/>
            <person name="Chan E.W."/>
            <person name="Chen G."/>
            <person name="Shen Z."/>
            <person name="Chen S."/>
            <person name="Zhang R."/>
        </authorList>
    </citation>
    <scope>NUCLEOTIDE SEQUENCE</scope>
    <source>
        <strain evidence="5">R1692</strain>
    </source>
</reference>
<comment type="subcellular location">
    <subcellularLocation>
        <location evidence="1">Cytoplasm</location>
    </subcellularLocation>
</comment>
<dbReference type="InterPro" id="IPR012340">
    <property type="entry name" value="NA-bd_OB-fold"/>
</dbReference>
<dbReference type="PANTHER" id="PTHR12962">
    <property type="entry name" value="CALCIUM-REGULATED HEAT STABLE PROTEIN CRHSP-24-RELATED"/>
    <property type="match status" value="1"/>
</dbReference>
<reference evidence="5" key="1">
    <citation type="submission" date="2020-06" db="EMBL/GenBank/DDBJ databases">
        <authorList>
            <person name="Dong N."/>
        </authorList>
    </citation>
    <scope>NUCLEOTIDE SEQUENCE</scope>
    <source>
        <strain evidence="5">R1692</strain>
    </source>
</reference>
<dbReference type="Pfam" id="PF00313">
    <property type="entry name" value="CSD"/>
    <property type="match status" value="1"/>
</dbReference>
<keyword evidence="6" id="KW-1185">Reference proteome</keyword>
<dbReference type="PROSITE" id="PS51857">
    <property type="entry name" value="CSD_2"/>
    <property type="match status" value="1"/>
</dbReference>
<accession>A0ABT7NHP2</accession>
<keyword evidence="2" id="KW-0963">Cytoplasm</keyword>
<dbReference type="CDD" id="cd04458">
    <property type="entry name" value="CSP_CDS"/>
    <property type="match status" value="1"/>
</dbReference>
<dbReference type="InterPro" id="IPR052069">
    <property type="entry name" value="Ca-reg_mRNA-binding_domain"/>
</dbReference>
<sequence length="64" mass="7322">MKKGRVKFFSGEKGYGFITPSDGEKDVFFARQDVDYVFQAGDQVTYELALGRRGVWAVEVRLQK</sequence>
<feature type="domain" description="CSD" evidence="4">
    <location>
        <begin position="1"/>
        <end position="62"/>
    </location>
</feature>
<dbReference type="PANTHER" id="PTHR12962:SF1">
    <property type="entry name" value="COLD SHOCK DOMAIN-CONTAINING PROTEIN CG9705"/>
    <property type="match status" value="1"/>
</dbReference>
<gene>
    <name evidence="5" type="ORF">HX018_00365</name>
</gene>
<comment type="caution">
    <text evidence="5">The sequence shown here is derived from an EMBL/GenBank/DDBJ whole genome shotgun (WGS) entry which is preliminary data.</text>
</comment>
<dbReference type="InterPro" id="IPR011129">
    <property type="entry name" value="CSD"/>
</dbReference>
<keyword evidence="3" id="KW-0597">Phosphoprotein</keyword>
<organism evidence="5 6">
    <name type="scientific">Sphingobacterium hotanense</name>
    <dbReference type="NCBI Taxonomy" id="649196"/>
    <lineage>
        <taxon>Bacteria</taxon>
        <taxon>Pseudomonadati</taxon>
        <taxon>Bacteroidota</taxon>
        <taxon>Sphingobacteriia</taxon>
        <taxon>Sphingobacteriales</taxon>
        <taxon>Sphingobacteriaceae</taxon>
        <taxon>Sphingobacterium</taxon>
    </lineage>
</organism>
<evidence type="ECO:0000256" key="3">
    <source>
        <dbReference type="ARBA" id="ARBA00022553"/>
    </source>
</evidence>
<dbReference type="InterPro" id="IPR012156">
    <property type="entry name" value="Cold_shock_CspA"/>
</dbReference>
<evidence type="ECO:0000313" key="5">
    <source>
        <dbReference type="EMBL" id="MDM1046704.1"/>
    </source>
</evidence>
<dbReference type="PRINTS" id="PR00050">
    <property type="entry name" value="COLDSHOCK"/>
</dbReference>
<proteinExistence type="predicted"/>
<dbReference type="EMBL" id="JACAGK010000001">
    <property type="protein sequence ID" value="MDM1046704.1"/>
    <property type="molecule type" value="Genomic_DNA"/>
</dbReference>
<dbReference type="PIRSF" id="PIRSF002599">
    <property type="entry name" value="Cold_shock_A"/>
    <property type="match status" value="1"/>
</dbReference>
<dbReference type="Gene3D" id="2.40.50.140">
    <property type="entry name" value="Nucleic acid-binding proteins"/>
    <property type="match status" value="1"/>
</dbReference>
<evidence type="ECO:0000313" key="6">
    <source>
        <dbReference type="Proteomes" id="UP001170954"/>
    </source>
</evidence>
<evidence type="ECO:0000256" key="1">
    <source>
        <dbReference type="ARBA" id="ARBA00004496"/>
    </source>
</evidence>
<dbReference type="SMART" id="SM00357">
    <property type="entry name" value="CSP"/>
    <property type="match status" value="1"/>
</dbReference>
<evidence type="ECO:0000256" key="2">
    <source>
        <dbReference type="ARBA" id="ARBA00022490"/>
    </source>
</evidence>
<evidence type="ECO:0000259" key="4">
    <source>
        <dbReference type="PROSITE" id="PS51857"/>
    </source>
</evidence>
<name>A0ABT7NHP2_9SPHI</name>